<gene>
    <name evidence="3" type="ORF">E1301_Tti020072</name>
</gene>
<dbReference type="EMBL" id="SOYY01000013">
    <property type="protein sequence ID" value="KAA0713436.1"/>
    <property type="molecule type" value="Genomic_DNA"/>
</dbReference>
<feature type="region of interest" description="Disordered" evidence="1">
    <location>
        <begin position="305"/>
        <end position="328"/>
    </location>
</feature>
<feature type="compositionally biased region" description="Polar residues" evidence="1">
    <location>
        <begin position="869"/>
        <end position="880"/>
    </location>
</feature>
<evidence type="ECO:0000313" key="4">
    <source>
        <dbReference type="Proteomes" id="UP000324632"/>
    </source>
</evidence>
<dbReference type="PANTHER" id="PTHR21557">
    <property type="entry name" value="CORDON-BLEU"/>
    <property type="match status" value="1"/>
</dbReference>
<protein>
    <submittedName>
        <fullName evidence="3">Cordon-bleu protein-like 1</fullName>
    </submittedName>
</protein>
<comment type="caution">
    <text evidence="3">The sequence shown here is derived from an EMBL/GenBank/DDBJ whole genome shotgun (WGS) entry which is preliminary data.</text>
</comment>
<dbReference type="Proteomes" id="UP000324632">
    <property type="component" value="Chromosome 13"/>
</dbReference>
<dbReference type="PANTHER" id="PTHR21557:SF2">
    <property type="entry name" value="CORDON-BLEU PROTEIN-LIKE 1"/>
    <property type="match status" value="1"/>
</dbReference>
<feature type="region of interest" description="Disordered" evidence="1">
    <location>
        <begin position="352"/>
        <end position="405"/>
    </location>
</feature>
<dbReference type="GO" id="GO:0007165">
    <property type="term" value="P:signal transduction"/>
    <property type="evidence" value="ECO:0007669"/>
    <property type="project" value="InterPro"/>
</dbReference>
<feature type="domain" description="RBD" evidence="2">
    <location>
        <begin position="73"/>
        <end position="146"/>
    </location>
</feature>
<evidence type="ECO:0000313" key="3">
    <source>
        <dbReference type="EMBL" id="KAA0713436.1"/>
    </source>
</evidence>
<feature type="compositionally biased region" description="Basic and acidic residues" evidence="1">
    <location>
        <begin position="498"/>
        <end position="507"/>
    </location>
</feature>
<organism evidence="3 4">
    <name type="scientific">Triplophysa tibetana</name>
    <dbReference type="NCBI Taxonomy" id="1572043"/>
    <lineage>
        <taxon>Eukaryota</taxon>
        <taxon>Metazoa</taxon>
        <taxon>Chordata</taxon>
        <taxon>Craniata</taxon>
        <taxon>Vertebrata</taxon>
        <taxon>Euteleostomi</taxon>
        <taxon>Actinopterygii</taxon>
        <taxon>Neopterygii</taxon>
        <taxon>Teleostei</taxon>
        <taxon>Ostariophysi</taxon>
        <taxon>Cypriniformes</taxon>
        <taxon>Nemacheilidae</taxon>
        <taxon>Triplophysa</taxon>
    </lineage>
</organism>
<feature type="region of interest" description="Disordered" evidence="1">
    <location>
        <begin position="614"/>
        <end position="745"/>
    </location>
</feature>
<sequence length="889" mass="100291">MLQKMRKVLALNSFNVHMRTDSQQVLVKRVCRKSRGKCAQFARAHEASRAFYRFQTFYGTHMDPQEDLTDRDITLSVQLPGGQETTATVHGSKPVMDVLVILCAQQRLVPSDHNIKLVSTNQNHISFKPNSPIGSLEFEKVLLQARGMEDANRKKPHLPVVSLVEILFHHCMTVRLLINYKKSHKTVVRVNPRVPLAELMPSLCEKCDFNPDTTLILRTRRSEELLDLTKTLNDYGIRELYAKDTQGVQTPVKEKNQREKRSKGFFGFFKKSKKTSEQVLSVSAPGSPELNSRHAVRQTCLNGHSTLPADAADMPKKRPAPRAPLMTSQSVGCELDYKDFAELLERDTSGKQGLLGRISSTESSLKRTKRKAPPPPSDGPSPSDADNKENDEDEDNSSDKYRAHVPGRGPAIAEVMSELVESLQARHQRMLSSENSLTVRHQEFQAPPGSHLWRNSCERDGLTTFTVVPQRCFEVSPTRQISDTETEQDLSPGALEPPEIHTEEPSEVEVKSELFKNASETPSEVLRHLEKENQKQMDIEREQINNERSIHLKNIKEDLESFRMGLKNLKPVGSKMTNNRRDASESIHTNLDERQEHAPVETCKEKNWIEEYKERRRKFVGGDGKRNKDARGPIKREFRNSQTEANDENFPSPPPPVCWHENNGDGENNSDQEMETATDARTGNRCPNRESHLDQDEALDSNTIYEGDSHLSRPKAHSTQTNPEPEAVDRSSDPQRPGHPSKSSSDACSLFALAVFQKAKHCSPGMDLKHNKSWRELLEFQHGSRCGQCLCGGQSLKPRLGPVPEHHRPGVTRIPPLSVSQLLSRRQTDVRLCCERERDRGHATARTELSDLRTQARSKHSARRIGSAAHQTPRNCSSLSARPKVSLLS</sequence>
<feature type="region of interest" description="Disordered" evidence="1">
    <location>
        <begin position="850"/>
        <end position="889"/>
    </location>
</feature>
<feature type="region of interest" description="Disordered" evidence="1">
    <location>
        <begin position="478"/>
        <end position="507"/>
    </location>
</feature>
<dbReference type="Pfam" id="PF09469">
    <property type="entry name" value="Cobl"/>
    <property type="match status" value="1"/>
</dbReference>
<feature type="compositionally biased region" description="Basic and acidic residues" evidence="1">
    <location>
        <begin position="623"/>
        <end position="639"/>
    </location>
</feature>
<reference evidence="3 4" key="1">
    <citation type="journal article" date="2019" name="Mol. Ecol. Resour.">
        <title>Chromosome-level genome assembly of Triplophysa tibetana, a fish adapted to the harsh high-altitude environment of the Tibetan Plateau.</title>
        <authorList>
            <person name="Yang X."/>
            <person name="Liu H."/>
            <person name="Ma Z."/>
            <person name="Zou Y."/>
            <person name="Zou M."/>
            <person name="Mao Y."/>
            <person name="Li X."/>
            <person name="Wang H."/>
            <person name="Chen T."/>
            <person name="Wang W."/>
            <person name="Yang R."/>
        </authorList>
    </citation>
    <scope>NUCLEOTIDE SEQUENCE [LARGE SCALE GENOMIC DNA]</scope>
    <source>
        <strain evidence="3">TTIB1903HZAU</strain>
        <tissue evidence="3">Muscle</tissue>
    </source>
</reference>
<keyword evidence="4" id="KW-1185">Reference proteome</keyword>
<dbReference type="GO" id="GO:0003785">
    <property type="term" value="F:actin monomer binding"/>
    <property type="evidence" value="ECO:0007669"/>
    <property type="project" value="InterPro"/>
</dbReference>
<dbReference type="AlphaFoldDB" id="A0A5A9NXL6"/>
<evidence type="ECO:0000259" key="2">
    <source>
        <dbReference type="PROSITE" id="PS50898"/>
    </source>
</evidence>
<dbReference type="InterPro" id="IPR003116">
    <property type="entry name" value="RBD_dom"/>
</dbReference>
<accession>A0A5A9NXL6</accession>
<dbReference type="InterPro" id="IPR039895">
    <property type="entry name" value="COBL-like"/>
</dbReference>
<dbReference type="PROSITE" id="PS50898">
    <property type="entry name" value="RBD"/>
    <property type="match status" value="1"/>
</dbReference>
<evidence type="ECO:0000256" key="1">
    <source>
        <dbReference type="SAM" id="MobiDB-lite"/>
    </source>
</evidence>
<dbReference type="Gene3D" id="3.10.20.90">
    <property type="entry name" value="Phosphatidylinositol 3-kinase Catalytic Subunit, Chain A, domain 1"/>
    <property type="match status" value="1"/>
</dbReference>
<proteinExistence type="predicted"/>
<dbReference type="InterPro" id="IPR019025">
    <property type="entry name" value="Cordon-bleu_ubiquitin_domain"/>
</dbReference>
<name>A0A5A9NXL6_9TELE</name>